<dbReference type="EMBL" id="VDEP01000344">
    <property type="protein sequence ID" value="KAA1098947.1"/>
    <property type="molecule type" value="Genomic_DNA"/>
</dbReference>
<sequence>MIEHVMLVIGFSLFQSYSIFKPITHFQLESSSKTHPSNVSSTIFTLLHLSGFRHFRNVCLHPVDSSPRPSAASPLDR</sequence>
<accession>A0A5B0M1W9</accession>
<dbReference type="EMBL" id="VSWC01000183">
    <property type="protein sequence ID" value="KAA1069774.1"/>
    <property type="molecule type" value="Genomic_DNA"/>
</dbReference>
<proteinExistence type="predicted"/>
<evidence type="ECO:0000313" key="5">
    <source>
        <dbReference type="Proteomes" id="UP000325313"/>
    </source>
</evidence>
<dbReference type="AlphaFoldDB" id="A0A5B0M1W9"/>
<dbReference type="Proteomes" id="UP000324748">
    <property type="component" value="Unassembled WGS sequence"/>
</dbReference>
<reference evidence="4 5" key="1">
    <citation type="submission" date="2019-05" db="EMBL/GenBank/DDBJ databases">
        <title>Emergence of the Ug99 lineage of the wheat stem rust pathogen through somatic hybridization.</title>
        <authorList>
            <person name="Li F."/>
            <person name="Upadhyaya N.M."/>
            <person name="Sperschneider J."/>
            <person name="Matny O."/>
            <person name="Nguyen-Phuc H."/>
            <person name="Mago R."/>
            <person name="Raley C."/>
            <person name="Miller M.E."/>
            <person name="Silverstein K.A.T."/>
            <person name="Henningsen E."/>
            <person name="Hirsch C.D."/>
            <person name="Visser B."/>
            <person name="Pretorius Z.A."/>
            <person name="Steffenson B.J."/>
            <person name="Schwessinger B."/>
            <person name="Dodds P.N."/>
            <person name="Figueroa M."/>
        </authorList>
    </citation>
    <scope>NUCLEOTIDE SEQUENCE [LARGE SCALE GENOMIC DNA]</scope>
    <source>
        <strain evidence="1">21-0</strain>
        <strain evidence="2 5">Ug99</strain>
    </source>
</reference>
<protein>
    <submittedName>
        <fullName evidence="1">Uncharacterized protein</fullName>
    </submittedName>
</protein>
<evidence type="ECO:0000313" key="1">
    <source>
        <dbReference type="EMBL" id="KAA1069774.1"/>
    </source>
</evidence>
<dbReference type="EMBL" id="VSWC01000041">
    <property type="protein sequence ID" value="KAA1104766.1"/>
    <property type="molecule type" value="Genomic_DNA"/>
</dbReference>
<evidence type="ECO:0000313" key="3">
    <source>
        <dbReference type="EMBL" id="KAA1104766.1"/>
    </source>
</evidence>
<dbReference type="Proteomes" id="UP000325313">
    <property type="component" value="Unassembled WGS sequence"/>
</dbReference>
<comment type="caution">
    <text evidence="1">The sequence shown here is derived from an EMBL/GenBank/DDBJ whole genome shotgun (WGS) entry which is preliminary data.</text>
</comment>
<evidence type="ECO:0000313" key="2">
    <source>
        <dbReference type="EMBL" id="KAA1098947.1"/>
    </source>
</evidence>
<evidence type="ECO:0000313" key="4">
    <source>
        <dbReference type="Proteomes" id="UP000324748"/>
    </source>
</evidence>
<organism evidence="1 4">
    <name type="scientific">Puccinia graminis f. sp. tritici</name>
    <dbReference type="NCBI Taxonomy" id="56615"/>
    <lineage>
        <taxon>Eukaryota</taxon>
        <taxon>Fungi</taxon>
        <taxon>Dikarya</taxon>
        <taxon>Basidiomycota</taxon>
        <taxon>Pucciniomycotina</taxon>
        <taxon>Pucciniomycetes</taxon>
        <taxon>Pucciniales</taxon>
        <taxon>Pucciniaceae</taxon>
        <taxon>Puccinia</taxon>
    </lineage>
</organism>
<gene>
    <name evidence="3" type="ORF">PGT21_031389</name>
    <name evidence="1" type="ORF">PGT21_033087</name>
    <name evidence="2" type="ORF">PGTUg99_004906</name>
</gene>
<name>A0A5B0M1W9_PUCGR</name>
<keyword evidence="4" id="KW-1185">Reference proteome</keyword>